<dbReference type="Pfam" id="PF00892">
    <property type="entry name" value="EamA"/>
    <property type="match status" value="1"/>
</dbReference>
<feature type="transmembrane region" description="Helical" evidence="8">
    <location>
        <begin position="245"/>
        <end position="264"/>
    </location>
</feature>
<dbReference type="PANTHER" id="PTHR22911:SF137">
    <property type="entry name" value="SOLUTE CARRIER FAMILY 35 MEMBER G2-RELATED"/>
    <property type="match status" value="1"/>
</dbReference>
<evidence type="ECO:0000313" key="10">
    <source>
        <dbReference type="EMBL" id="GAA4160085.1"/>
    </source>
</evidence>
<accession>A0ABP7ZJE9</accession>
<name>A0ABP7ZJE9_9MICO</name>
<dbReference type="InterPro" id="IPR004626">
    <property type="entry name" value="RarD"/>
</dbReference>
<feature type="transmembrane region" description="Helical" evidence="8">
    <location>
        <begin position="106"/>
        <end position="124"/>
    </location>
</feature>
<keyword evidence="4" id="KW-1003">Cell membrane</keyword>
<reference evidence="10" key="1">
    <citation type="journal article" date="2014" name="Int. J. Syst. Evol. Microbiol.">
        <title>Complete genome of a new Firmicutes species belonging to the dominant human colonic microbiota ('Ruminococcus bicirculans') reveals two chromosomes and a selective capacity to utilize plant glucans.</title>
        <authorList>
            <consortium name="NISC Comparative Sequencing Program"/>
            <person name="Wegmann U."/>
            <person name="Louis P."/>
            <person name="Goesmann A."/>
            <person name="Henrissat B."/>
            <person name="Duncan S.H."/>
            <person name="Flint H.J."/>
        </authorList>
    </citation>
    <scope>NUCLEOTIDE SEQUENCE</scope>
    <source>
        <strain evidence="10">JCM 17590</strain>
    </source>
</reference>
<feature type="transmembrane region" description="Helical" evidence="8">
    <location>
        <begin position="276"/>
        <end position="296"/>
    </location>
</feature>
<sequence length="305" mass="33191">MAAREHNPVRSGLLFGFCAYLLWGMLPLYFLVLAPAGPFEIVAWRIIWSLGFCAIALTATRGWPRLIGLARQPRILFTLAGAGILIFINWQTYVYATSSGRVVEAALGYFINPIVLVFLGVLVLREKLRPLQWAAVGISVIAVVVLTFAYGAFPWIALTLAFSFGLYGFVKKQVGGQVDALSGLTLESAWLVPVAVVELIVVGTTGGGVVFGTAGVGNTILLVLAGVITAVPLLLFASAARRLPLVYMGLLQYLTPIIQFIIGVLVEHEQMEPARWVGFIIIWVALGLLTFDLVRFSRRPRVTSM</sequence>
<evidence type="ECO:0000256" key="3">
    <source>
        <dbReference type="ARBA" id="ARBA00022448"/>
    </source>
</evidence>
<comment type="caution">
    <text evidence="10">The sequence shown here is derived from an EMBL/GenBank/DDBJ whole genome shotgun (WGS) entry which is preliminary data.</text>
</comment>
<evidence type="ECO:0000256" key="8">
    <source>
        <dbReference type="SAM" id="Phobius"/>
    </source>
</evidence>
<keyword evidence="11" id="KW-1185">Reference proteome</keyword>
<gene>
    <name evidence="10" type="primary">rarD</name>
    <name evidence="10" type="ORF">GCM10022286_15630</name>
</gene>
<dbReference type="PANTHER" id="PTHR22911">
    <property type="entry name" value="ACYL-MALONYL CONDENSING ENZYME-RELATED"/>
    <property type="match status" value="1"/>
</dbReference>
<protein>
    <submittedName>
        <fullName evidence="10">EamA family transporter RarD</fullName>
    </submittedName>
</protein>
<dbReference type="RefSeq" id="WP_344791197.1">
    <property type="nucleotide sequence ID" value="NZ_BAABBV010000001.1"/>
</dbReference>
<dbReference type="NCBIfam" id="TIGR00688">
    <property type="entry name" value="rarD"/>
    <property type="match status" value="1"/>
</dbReference>
<evidence type="ECO:0000256" key="2">
    <source>
        <dbReference type="ARBA" id="ARBA00007362"/>
    </source>
</evidence>
<dbReference type="SUPFAM" id="SSF103481">
    <property type="entry name" value="Multidrug resistance efflux transporter EmrE"/>
    <property type="match status" value="2"/>
</dbReference>
<evidence type="ECO:0000256" key="4">
    <source>
        <dbReference type="ARBA" id="ARBA00022475"/>
    </source>
</evidence>
<feature type="transmembrane region" description="Helical" evidence="8">
    <location>
        <begin position="131"/>
        <end position="149"/>
    </location>
</feature>
<dbReference type="InterPro" id="IPR037185">
    <property type="entry name" value="EmrE-like"/>
</dbReference>
<feature type="transmembrane region" description="Helical" evidence="8">
    <location>
        <begin position="75"/>
        <end position="94"/>
    </location>
</feature>
<keyword evidence="6 8" id="KW-1133">Transmembrane helix</keyword>
<proteinExistence type="inferred from homology"/>
<feature type="domain" description="EamA" evidence="9">
    <location>
        <begin position="11"/>
        <end position="147"/>
    </location>
</feature>
<dbReference type="Proteomes" id="UP001415169">
    <property type="component" value="Unassembled WGS sequence"/>
</dbReference>
<dbReference type="InterPro" id="IPR000620">
    <property type="entry name" value="EamA_dom"/>
</dbReference>
<evidence type="ECO:0000259" key="9">
    <source>
        <dbReference type="Pfam" id="PF00892"/>
    </source>
</evidence>
<keyword evidence="7 8" id="KW-0472">Membrane</keyword>
<evidence type="ECO:0000256" key="1">
    <source>
        <dbReference type="ARBA" id="ARBA00004651"/>
    </source>
</evidence>
<feature type="transmembrane region" description="Helical" evidence="8">
    <location>
        <begin position="190"/>
        <end position="214"/>
    </location>
</feature>
<feature type="transmembrane region" description="Helical" evidence="8">
    <location>
        <begin position="220"/>
        <end position="238"/>
    </location>
</feature>
<evidence type="ECO:0000313" key="11">
    <source>
        <dbReference type="Proteomes" id="UP001415169"/>
    </source>
</evidence>
<keyword evidence="5 8" id="KW-0812">Transmembrane</keyword>
<reference evidence="10" key="2">
    <citation type="submission" date="2023-12" db="EMBL/GenBank/DDBJ databases">
        <authorList>
            <person name="Sun Q."/>
            <person name="Inoue M."/>
        </authorList>
    </citation>
    <scope>NUCLEOTIDE SEQUENCE</scope>
    <source>
        <strain evidence="10">JCM 17590</strain>
    </source>
</reference>
<comment type="subcellular location">
    <subcellularLocation>
        <location evidence="1">Cell membrane</location>
        <topology evidence="1">Multi-pass membrane protein</topology>
    </subcellularLocation>
</comment>
<evidence type="ECO:0000256" key="6">
    <source>
        <dbReference type="ARBA" id="ARBA00022989"/>
    </source>
</evidence>
<dbReference type="EMBL" id="BAABBV010000001">
    <property type="protein sequence ID" value="GAA4160085.1"/>
    <property type="molecule type" value="Genomic_DNA"/>
</dbReference>
<evidence type="ECO:0000256" key="7">
    <source>
        <dbReference type="ARBA" id="ARBA00023136"/>
    </source>
</evidence>
<organism evidence="10 11">
    <name type="scientific">Gryllotalpicola daejeonensis</name>
    <dbReference type="NCBI Taxonomy" id="993087"/>
    <lineage>
        <taxon>Bacteria</taxon>
        <taxon>Bacillati</taxon>
        <taxon>Actinomycetota</taxon>
        <taxon>Actinomycetes</taxon>
        <taxon>Micrococcales</taxon>
        <taxon>Microbacteriaceae</taxon>
        <taxon>Gryllotalpicola</taxon>
    </lineage>
</organism>
<feature type="transmembrane region" description="Helical" evidence="8">
    <location>
        <begin position="12"/>
        <end position="36"/>
    </location>
</feature>
<feature type="transmembrane region" description="Helical" evidence="8">
    <location>
        <begin position="42"/>
        <end position="63"/>
    </location>
</feature>
<keyword evidence="3" id="KW-0813">Transport</keyword>
<evidence type="ECO:0000256" key="5">
    <source>
        <dbReference type="ARBA" id="ARBA00022692"/>
    </source>
</evidence>
<comment type="similarity">
    <text evidence="2">Belongs to the EamA transporter family.</text>
</comment>